<reference evidence="2" key="1">
    <citation type="submission" date="2020-10" db="EMBL/GenBank/DDBJ databases">
        <authorList>
            <person name="Gilroy R."/>
        </authorList>
    </citation>
    <scope>NUCLEOTIDE SEQUENCE</scope>
    <source>
        <strain evidence="2">2889</strain>
    </source>
</reference>
<evidence type="ECO:0000313" key="2">
    <source>
        <dbReference type="EMBL" id="MBO8432246.1"/>
    </source>
</evidence>
<dbReference type="PROSITE" id="PS50844">
    <property type="entry name" value="AFP_LIKE"/>
    <property type="match status" value="1"/>
</dbReference>
<dbReference type="SUPFAM" id="SSF51269">
    <property type="entry name" value="AFP III-like domain"/>
    <property type="match status" value="1"/>
</dbReference>
<keyword evidence="2" id="KW-0808">Transferase</keyword>
<feature type="domain" description="AFP-like" evidence="1">
    <location>
        <begin position="280"/>
        <end position="337"/>
    </location>
</feature>
<dbReference type="AlphaFoldDB" id="A0A9D9H0W1"/>
<gene>
    <name evidence="2" type="primary">pseI</name>
    <name evidence="2" type="ORF">IAB08_02980</name>
</gene>
<dbReference type="EMBL" id="JADIMZ010000037">
    <property type="protein sequence ID" value="MBO8432246.1"/>
    <property type="molecule type" value="Genomic_DNA"/>
</dbReference>
<dbReference type="GO" id="GO:0047444">
    <property type="term" value="F:N-acylneuraminate-9-phosphate synthase activity"/>
    <property type="evidence" value="ECO:0007669"/>
    <property type="project" value="TreeGrafter"/>
</dbReference>
<dbReference type="InterPro" id="IPR051690">
    <property type="entry name" value="PseI-like"/>
</dbReference>
<dbReference type="EC" id="2.5.1.97" evidence="2"/>
<dbReference type="PANTHER" id="PTHR42966:SF2">
    <property type="entry name" value="PSEUDAMINIC ACID SYNTHASE"/>
    <property type="match status" value="1"/>
</dbReference>
<protein>
    <submittedName>
        <fullName evidence="2">Pseudaminic acid synthase</fullName>
        <ecNumber evidence="2">2.5.1.97</ecNumber>
    </submittedName>
</protein>
<evidence type="ECO:0000313" key="3">
    <source>
        <dbReference type="Proteomes" id="UP000823612"/>
    </source>
</evidence>
<dbReference type="InterPro" id="IPR013785">
    <property type="entry name" value="Aldolase_TIM"/>
</dbReference>
<dbReference type="PANTHER" id="PTHR42966">
    <property type="entry name" value="N-ACETYLNEURAMINATE SYNTHASE"/>
    <property type="match status" value="1"/>
</dbReference>
<proteinExistence type="predicted"/>
<dbReference type="InterPro" id="IPR036732">
    <property type="entry name" value="AFP_Neu5c_C_sf"/>
</dbReference>
<dbReference type="Gene3D" id="3.90.1210.10">
    <property type="entry name" value="Antifreeze-like/N-acetylneuraminic acid synthase C-terminal domain"/>
    <property type="match status" value="1"/>
</dbReference>
<dbReference type="Gene3D" id="3.20.20.70">
    <property type="entry name" value="Aldolase class I"/>
    <property type="match status" value="1"/>
</dbReference>
<dbReference type="InterPro" id="IPR013974">
    <property type="entry name" value="SAF"/>
</dbReference>
<dbReference type="NCBIfam" id="TIGR03586">
    <property type="entry name" value="PseI"/>
    <property type="match status" value="1"/>
</dbReference>
<name>A0A9D9H0W1_9BACT</name>
<dbReference type="SUPFAM" id="SSF51569">
    <property type="entry name" value="Aldolase"/>
    <property type="match status" value="1"/>
</dbReference>
<dbReference type="InterPro" id="IPR020030">
    <property type="entry name" value="Pseudaminic_synth_PseI"/>
</dbReference>
<sequence>MKDKAFIVAELSANHNHKKDIAIATIRAAKKAGADAVKLQTYTADTITLDCRKEDFMIHGGLWDGYCLHDLYKEAYTPWEWHEELFHVAREEGLICFSSPFDKTAVDFLESLGNPIYKIASFEITDIPLISYVASKKKPVVISTGIATLQDIEAALTAVRSSGNEDVTLLRCISQYPAPVEDANLLTIPDMRQRFGVKVGLSDHSIGNTLAVASVALGATMVEKHFILDRKIGGPDSAFSCEPAEFAEMVRVIRETEAALGNVCYPSDPQKIKGREFARSLYVAEDIRKGEVFTEKNVRSVRPGYGLSPVMYFDVLGKRANRDLEKGMPLRICDVEV</sequence>
<dbReference type="InterPro" id="IPR013132">
    <property type="entry name" value="PseI/NeuA/B-like_N"/>
</dbReference>
<dbReference type="Pfam" id="PF08666">
    <property type="entry name" value="SAF"/>
    <property type="match status" value="1"/>
</dbReference>
<accession>A0A9D9H0W1</accession>
<dbReference type="InterPro" id="IPR057736">
    <property type="entry name" value="SAF_PseI/NeuA/NeuB"/>
</dbReference>
<dbReference type="Proteomes" id="UP000823612">
    <property type="component" value="Unassembled WGS sequence"/>
</dbReference>
<comment type="caution">
    <text evidence="2">The sequence shown here is derived from an EMBL/GenBank/DDBJ whole genome shotgun (WGS) entry which is preliminary data.</text>
</comment>
<dbReference type="Pfam" id="PF03102">
    <property type="entry name" value="NeuB"/>
    <property type="match status" value="1"/>
</dbReference>
<organism evidence="2 3">
    <name type="scientific">Candidatus Pullibacteroides excrementavium</name>
    <dbReference type="NCBI Taxonomy" id="2840905"/>
    <lineage>
        <taxon>Bacteria</taxon>
        <taxon>Pseudomonadati</taxon>
        <taxon>Bacteroidota</taxon>
        <taxon>Bacteroidia</taxon>
        <taxon>Bacteroidales</taxon>
        <taxon>Candidatus Pullibacteroides</taxon>
    </lineage>
</organism>
<reference evidence="2" key="2">
    <citation type="journal article" date="2021" name="PeerJ">
        <title>Extensive microbial diversity within the chicken gut microbiome revealed by metagenomics and culture.</title>
        <authorList>
            <person name="Gilroy R."/>
            <person name="Ravi A."/>
            <person name="Getino M."/>
            <person name="Pursley I."/>
            <person name="Horton D.L."/>
            <person name="Alikhan N.F."/>
            <person name="Baker D."/>
            <person name="Gharbi K."/>
            <person name="Hall N."/>
            <person name="Watson M."/>
            <person name="Adriaenssens E.M."/>
            <person name="Foster-Nyarko E."/>
            <person name="Jarju S."/>
            <person name="Secka A."/>
            <person name="Antonio M."/>
            <person name="Oren A."/>
            <person name="Chaudhuri R.R."/>
            <person name="La Ragione R."/>
            <person name="Hildebrand F."/>
            <person name="Pallen M.J."/>
        </authorList>
    </citation>
    <scope>NUCLEOTIDE SEQUENCE</scope>
    <source>
        <strain evidence="2">2889</strain>
    </source>
</reference>
<dbReference type="SMART" id="SM00858">
    <property type="entry name" value="SAF"/>
    <property type="match status" value="1"/>
</dbReference>
<dbReference type="GO" id="GO:0016051">
    <property type="term" value="P:carbohydrate biosynthetic process"/>
    <property type="evidence" value="ECO:0007669"/>
    <property type="project" value="InterPro"/>
</dbReference>
<evidence type="ECO:0000259" key="1">
    <source>
        <dbReference type="PROSITE" id="PS50844"/>
    </source>
</evidence>
<dbReference type="InterPro" id="IPR006190">
    <property type="entry name" value="SAF_AFP_Neu5Ac"/>
</dbReference>
<dbReference type="CDD" id="cd11615">
    <property type="entry name" value="SAF_NeuB_like"/>
    <property type="match status" value="1"/>
</dbReference>